<dbReference type="Proteomes" id="UP000000392">
    <property type="component" value="Chromosome"/>
</dbReference>
<dbReference type="KEGG" id="acd:AOLE_05075"/>
<dbReference type="GeneID" id="9381437"/>
<dbReference type="InterPro" id="IPR002711">
    <property type="entry name" value="HNH"/>
</dbReference>
<dbReference type="Pfam" id="PF01844">
    <property type="entry name" value="HNH"/>
    <property type="match status" value="1"/>
</dbReference>
<evidence type="ECO:0000313" key="2">
    <source>
        <dbReference type="EMBL" id="ADI89912.1"/>
    </source>
</evidence>
<dbReference type="CDD" id="cd00085">
    <property type="entry name" value="HNHc"/>
    <property type="match status" value="1"/>
</dbReference>
<dbReference type="Gene3D" id="1.10.30.50">
    <property type="match status" value="1"/>
</dbReference>
<accession>A0AAN0UCC8</accession>
<dbReference type="GO" id="GO:0008270">
    <property type="term" value="F:zinc ion binding"/>
    <property type="evidence" value="ECO:0007669"/>
    <property type="project" value="InterPro"/>
</dbReference>
<dbReference type="InterPro" id="IPR003615">
    <property type="entry name" value="HNH_nuc"/>
</dbReference>
<reference evidence="2 3" key="1">
    <citation type="journal article" date="2010" name="J. Bacteriol.">
        <title>Complete genome sequence of the diesel-degrading Acinetobacter sp. strain DR1.</title>
        <authorList>
            <person name="Jung J."/>
            <person name="Baek J.H."/>
            <person name="Park W."/>
        </authorList>
    </citation>
    <scope>NUCLEOTIDE SEQUENCE [LARGE SCALE GENOMIC DNA]</scope>
    <source>
        <strain evidence="3">JCM 16667 / KCTC 23045 / DR1</strain>
    </source>
</reference>
<gene>
    <name evidence="2" type="ordered locus">AOLE_05075</name>
</gene>
<name>A0AAN0UCC8_ACISD</name>
<organism evidence="2 3">
    <name type="scientific">Acinetobacter oleivorans (strain JCM 16667 / KCTC 23045 / DR1)</name>
    <dbReference type="NCBI Taxonomy" id="436717"/>
    <lineage>
        <taxon>Bacteria</taxon>
        <taxon>Pseudomonadati</taxon>
        <taxon>Pseudomonadota</taxon>
        <taxon>Gammaproteobacteria</taxon>
        <taxon>Moraxellales</taxon>
        <taxon>Moraxellaceae</taxon>
        <taxon>Acinetobacter</taxon>
    </lineage>
</organism>
<dbReference type="RefSeq" id="WP_013197158.1">
    <property type="nucleotide sequence ID" value="NC_014259.1"/>
</dbReference>
<dbReference type="AlphaFoldDB" id="A0AAN0UCC8"/>
<dbReference type="GO" id="GO:0003676">
    <property type="term" value="F:nucleic acid binding"/>
    <property type="evidence" value="ECO:0007669"/>
    <property type="project" value="InterPro"/>
</dbReference>
<feature type="domain" description="HNH" evidence="1">
    <location>
        <begin position="50"/>
        <end position="96"/>
    </location>
</feature>
<proteinExistence type="predicted"/>
<evidence type="ECO:0000259" key="1">
    <source>
        <dbReference type="Pfam" id="PF01844"/>
    </source>
</evidence>
<dbReference type="EMBL" id="CP002080">
    <property type="protein sequence ID" value="ADI89912.1"/>
    <property type="molecule type" value="Genomic_DNA"/>
</dbReference>
<protein>
    <recommendedName>
        <fullName evidence="1">HNH domain-containing protein</fullName>
    </recommendedName>
</protein>
<sequence>MIKLERSKKPAYLTAEKVEELTNKFKATKASVWKHAEIGEALLDSSSFKCAYCECPLQIEDSYMQIEHFKDKDTYPDYVVDWENLLPSCQRCNRKKWTLDVVIEPIVNPYVDYPKNHFFLEEFRLYAKDLKGEITISKLDLNDDKRLVLPRFLASNEIASQLDSIFRNIINLDEARKSLSKLLNSCQADSPYAAFLSTCLHGKKEYQILKELLKSEEINLWDDEMEELDFRSKQLTLDRR</sequence>
<dbReference type="GO" id="GO:0004519">
    <property type="term" value="F:endonuclease activity"/>
    <property type="evidence" value="ECO:0007669"/>
    <property type="project" value="InterPro"/>
</dbReference>
<evidence type="ECO:0000313" key="3">
    <source>
        <dbReference type="Proteomes" id="UP000000392"/>
    </source>
</evidence>